<evidence type="ECO:0000313" key="3">
    <source>
        <dbReference type="Proteomes" id="UP000488299"/>
    </source>
</evidence>
<keyword evidence="1" id="KW-1133">Transmembrane helix</keyword>
<name>A0A7J5TXV4_9BACT</name>
<keyword evidence="3" id="KW-1185">Reference proteome</keyword>
<protein>
    <submittedName>
        <fullName evidence="2">Uncharacterized protein</fullName>
    </submittedName>
</protein>
<evidence type="ECO:0000313" key="2">
    <source>
        <dbReference type="EMBL" id="KAB7729401.1"/>
    </source>
</evidence>
<keyword evidence="1" id="KW-0812">Transmembrane</keyword>
<gene>
    <name evidence="2" type="ORF">F5984_16015</name>
</gene>
<reference evidence="2 3" key="1">
    <citation type="submission" date="2019-10" db="EMBL/GenBank/DDBJ databases">
        <title>Rudanella paleaurantiibacter sp. nov., isolated from sludge.</title>
        <authorList>
            <person name="Xu S.Q."/>
        </authorList>
    </citation>
    <scope>NUCLEOTIDE SEQUENCE [LARGE SCALE GENOMIC DNA]</scope>
    <source>
        <strain evidence="2 3">HX-22-17</strain>
    </source>
</reference>
<organism evidence="2 3">
    <name type="scientific">Rudanella paleaurantiibacter</name>
    <dbReference type="NCBI Taxonomy" id="2614655"/>
    <lineage>
        <taxon>Bacteria</taxon>
        <taxon>Pseudomonadati</taxon>
        <taxon>Bacteroidota</taxon>
        <taxon>Cytophagia</taxon>
        <taxon>Cytophagales</taxon>
        <taxon>Cytophagaceae</taxon>
        <taxon>Rudanella</taxon>
    </lineage>
</organism>
<comment type="caution">
    <text evidence="2">The sequence shown here is derived from an EMBL/GenBank/DDBJ whole genome shotgun (WGS) entry which is preliminary data.</text>
</comment>
<evidence type="ECO:0000256" key="1">
    <source>
        <dbReference type="SAM" id="Phobius"/>
    </source>
</evidence>
<keyword evidence="1" id="KW-0472">Membrane</keyword>
<dbReference type="EMBL" id="WELI01000006">
    <property type="protein sequence ID" value="KAB7729401.1"/>
    <property type="molecule type" value="Genomic_DNA"/>
</dbReference>
<feature type="transmembrane region" description="Helical" evidence="1">
    <location>
        <begin position="69"/>
        <end position="92"/>
    </location>
</feature>
<dbReference type="AlphaFoldDB" id="A0A7J5TXV4"/>
<dbReference type="Proteomes" id="UP000488299">
    <property type="component" value="Unassembled WGS sequence"/>
</dbReference>
<accession>A0A7J5TXV4</accession>
<proteinExistence type="predicted"/>
<sequence length="115" mass="12460">MLLVSLLLFLAGWGHSSTGHEIAGKAPVQKTEAAQKAGKTNAPAETQISAAAFEAVVTPATSFDFEQPFWLLPPPIMAVLLMLAAGTIRLLLTEPYFYFAYFRHVFGHFIAPNAP</sequence>